<evidence type="ECO:0000256" key="3">
    <source>
        <dbReference type="ARBA" id="ARBA00022989"/>
    </source>
</evidence>
<comment type="subcellular location">
    <subcellularLocation>
        <location evidence="1">Membrane</location>
        <topology evidence="1">Multi-pass membrane protein</topology>
    </subcellularLocation>
</comment>
<keyword evidence="3 5" id="KW-1133">Transmembrane helix</keyword>
<organism evidence="7 8">
    <name type="scientific">Cohnella cholangitidis</name>
    <dbReference type="NCBI Taxonomy" id="2598458"/>
    <lineage>
        <taxon>Bacteria</taxon>
        <taxon>Bacillati</taxon>
        <taxon>Bacillota</taxon>
        <taxon>Bacilli</taxon>
        <taxon>Bacillales</taxon>
        <taxon>Paenibacillaceae</taxon>
        <taxon>Cohnella</taxon>
    </lineage>
</organism>
<dbReference type="InterPro" id="IPR023908">
    <property type="entry name" value="xxxLxxG_rpt"/>
</dbReference>
<gene>
    <name evidence="7" type="ORF">FPL14_00950</name>
</gene>
<dbReference type="GO" id="GO:0016020">
    <property type="term" value="C:membrane"/>
    <property type="evidence" value="ECO:0007669"/>
    <property type="project" value="UniProtKB-SubCell"/>
</dbReference>
<dbReference type="AlphaFoldDB" id="A0A7G5BSJ4"/>
<sequence>MEADDRIMRLSASCAYESGLLLHTTSDSQYNRRTVMRPFQVFKQAFGHFIQQPMLMVTFVAVAFIPILYSGFLIKGTWDPYGQLSNLPVAIVNLDQGGTFEGKTMTVGQDFVDELKENHSFDWHFISEHEAFVGMKGNQYYAAITIPARFSEEVASLSSDNPRQAEIIFESNSYYNFVAGQISENATKELKEKLSHNLTEAYSRSIYSQFETLSSGLGDASEGAAQLNTGAVQVRDGITKASGSLAELASGGAQLNSKIGLLVDGASRVRDGASKVASGAADLTAGARKLSDAGLKLREGATQAEQAPSALRSGIQASKDGADELTASLQSAASGANQLETGLESSIASIEQLAAGSSQLSSGLKKLMDDNAELASNAQLKQLLTASQELSSGTKALLSGQKKLASGSRSVAAGQQKLLAGSQTLSAGQNRLLQGVTDLVSGQKQLSDGLKQFNASFAQLVSGSGQLAQGASQVSDGAGQLHSGLSRLGGGIGKVADGASRLNSGVAPLVDGSVKLAEGSLELSSKLNEAAQKTSAIQANDRMIEMLAQPVTIRTNDERRVMLYGNGIAPYFISMALFAGALVFTTIISARTTVVDNAKGFPLFISKTLTFGLISLAQSLIAVTVLVYVLGLKVQSIPLFYAYTVIVGFTFMFIVQAMVTWLDLPGRSSSCCS</sequence>
<evidence type="ECO:0000256" key="4">
    <source>
        <dbReference type="ARBA" id="ARBA00023136"/>
    </source>
</evidence>
<evidence type="ECO:0000256" key="2">
    <source>
        <dbReference type="ARBA" id="ARBA00022692"/>
    </source>
</evidence>
<feature type="transmembrane region" description="Helical" evidence="5">
    <location>
        <begin position="54"/>
        <end position="74"/>
    </location>
</feature>
<evidence type="ECO:0000313" key="7">
    <source>
        <dbReference type="EMBL" id="QMV39928.1"/>
    </source>
</evidence>
<evidence type="ECO:0000313" key="8">
    <source>
        <dbReference type="Proteomes" id="UP000515679"/>
    </source>
</evidence>
<evidence type="ECO:0000256" key="1">
    <source>
        <dbReference type="ARBA" id="ARBA00004141"/>
    </source>
</evidence>
<evidence type="ECO:0000259" key="6">
    <source>
        <dbReference type="Pfam" id="PF12698"/>
    </source>
</evidence>
<dbReference type="Gene3D" id="1.10.287.950">
    <property type="entry name" value="Methyl-accepting chemotaxis protein"/>
    <property type="match status" value="1"/>
</dbReference>
<feature type="transmembrane region" description="Helical" evidence="5">
    <location>
        <begin position="568"/>
        <end position="589"/>
    </location>
</feature>
<dbReference type="NCBIfam" id="TIGR03057">
    <property type="entry name" value="xxxLxxG_by_4"/>
    <property type="match status" value="5"/>
</dbReference>
<dbReference type="NCBIfam" id="TIGR03061">
    <property type="entry name" value="pip_yhgE_Nterm"/>
    <property type="match status" value="1"/>
</dbReference>
<dbReference type="GO" id="GO:0140359">
    <property type="term" value="F:ABC-type transporter activity"/>
    <property type="evidence" value="ECO:0007669"/>
    <property type="project" value="InterPro"/>
</dbReference>
<accession>A0A7G5BSJ4</accession>
<dbReference type="InterPro" id="IPR017501">
    <property type="entry name" value="Phage_infect_YhgE_C"/>
</dbReference>
<feature type="transmembrane region" description="Helical" evidence="5">
    <location>
        <begin position="609"/>
        <end position="632"/>
    </location>
</feature>
<dbReference type="InterPro" id="IPR051328">
    <property type="entry name" value="T7SS_ABC-Transporter"/>
</dbReference>
<dbReference type="InterPro" id="IPR017500">
    <property type="entry name" value="Phage_infect_YhgE_N"/>
</dbReference>
<name>A0A7G5BSJ4_9BACL</name>
<dbReference type="Gene3D" id="3.40.1710.10">
    <property type="entry name" value="abc type-2 transporter like domain"/>
    <property type="match status" value="1"/>
</dbReference>
<keyword evidence="2 5" id="KW-0812">Transmembrane</keyword>
<reference evidence="7 8" key="1">
    <citation type="submission" date="2019-07" db="EMBL/GenBank/DDBJ databases">
        <authorList>
            <person name="Kim J.K."/>
            <person name="Cheong H.-M."/>
            <person name="Choi Y."/>
            <person name="Hwang K.J."/>
            <person name="Lee S."/>
            <person name="Choi C."/>
        </authorList>
    </citation>
    <scope>NUCLEOTIDE SEQUENCE [LARGE SCALE GENOMIC DNA]</scope>
    <source>
        <strain evidence="7 8">KS 22</strain>
    </source>
</reference>
<feature type="transmembrane region" description="Helical" evidence="5">
    <location>
        <begin position="639"/>
        <end position="659"/>
    </location>
</feature>
<dbReference type="InterPro" id="IPR013525">
    <property type="entry name" value="ABC2_TM"/>
</dbReference>
<dbReference type="Proteomes" id="UP000515679">
    <property type="component" value="Chromosome"/>
</dbReference>
<protein>
    <submittedName>
        <fullName evidence="7">YhgE/Pip domain-containing protein</fullName>
    </submittedName>
</protein>
<feature type="domain" description="ABC-2 type transporter transmembrane" evidence="6">
    <location>
        <begin position="58"/>
        <end position="206"/>
    </location>
</feature>
<dbReference type="PANTHER" id="PTHR43077">
    <property type="entry name" value="TRANSPORT PERMEASE YVFS-RELATED"/>
    <property type="match status" value="1"/>
</dbReference>
<proteinExistence type="predicted"/>
<evidence type="ECO:0000256" key="5">
    <source>
        <dbReference type="SAM" id="Phobius"/>
    </source>
</evidence>
<keyword evidence="8" id="KW-1185">Reference proteome</keyword>
<dbReference type="NCBIfam" id="TIGR03062">
    <property type="entry name" value="pip_yhgE_Cterm"/>
    <property type="match status" value="1"/>
</dbReference>
<dbReference type="PANTHER" id="PTHR43077:SF5">
    <property type="entry name" value="PHAGE INFECTION PROTEIN"/>
    <property type="match status" value="1"/>
</dbReference>
<keyword evidence="4 5" id="KW-0472">Membrane</keyword>
<dbReference type="EMBL" id="CP041969">
    <property type="protein sequence ID" value="QMV39928.1"/>
    <property type="molecule type" value="Genomic_DNA"/>
</dbReference>
<dbReference type="Pfam" id="PF12698">
    <property type="entry name" value="ABC2_membrane_3"/>
    <property type="match status" value="1"/>
</dbReference>
<dbReference type="KEGG" id="cchl:FPL14_00950"/>